<comment type="caution">
    <text evidence="2">The sequence shown here is derived from an EMBL/GenBank/DDBJ whole genome shotgun (WGS) entry which is preliminary data.</text>
</comment>
<evidence type="ECO:0000313" key="2">
    <source>
        <dbReference type="EMBL" id="KAK3227255.1"/>
    </source>
</evidence>
<dbReference type="AlphaFoldDB" id="A0AAE0B0K6"/>
<dbReference type="Pfam" id="PF03478">
    <property type="entry name" value="Beta-prop_KIB1-4"/>
    <property type="match status" value="1"/>
</dbReference>
<dbReference type="EMBL" id="JANJYJ010000002">
    <property type="protein sequence ID" value="KAK3227255.1"/>
    <property type="molecule type" value="Genomic_DNA"/>
</dbReference>
<feature type="domain" description="KIB1-4 beta-propeller" evidence="1">
    <location>
        <begin position="13"/>
        <end position="96"/>
    </location>
</feature>
<keyword evidence="3" id="KW-1185">Reference proteome</keyword>
<name>A0AAE0B0K6_9ROSI</name>
<proteinExistence type="predicted"/>
<sequence>MITILNWNRVSHVHVIGKCFISASPLLTSDYIVMIIYGALGELAYARPGDKVWNPIKGWCGWYVDITCYKGKFYAINKRGMIMACNIKDGNPTIAQEVAHMPQ</sequence>
<gene>
    <name evidence="2" type="ORF">Dsin_007117</name>
</gene>
<organism evidence="2 3">
    <name type="scientific">Dipteronia sinensis</name>
    <dbReference type="NCBI Taxonomy" id="43782"/>
    <lineage>
        <taxon>Eukaryota</taxon>
        <taxon>Viridiplantae</taxon>
        <taxon>Streptophyta</taxon>
        <taxon>Embryophyta</taxon>
        <taxon>Tracheophyta</taxon>
        <taxon>Spermatophyta</taxon>
        <taxon>Magnoliopsida</taxon>
        <taxon>eudicotyledons</taxon>
        <taxon>Gunneridae</taxon>
        <taxon>Pentapetalae</taxon>
        <taxon>rosids</taxon>
        <taxon>malvids</taxon>
        <taxon>Sapindales</taxon>
        <taxon>Sapindaceae</taxon>
        <taxon>Hippocastanoideae</taxon>
        <taxon>Acereae</taxon>
        <taxon>Dipteronia</taxon>
    </lineage>
</organism>
<protein>
    <recommendedName>
        <fullName evidence="1">KIB1-4 beta-propeller domain-containing protein</fullName>
    </recommendedName>
</protein>
<dbReference type="Proteomes" id="UP001281410">
    <property type="component" value="Unassembled WGS sequence"/>
</dbReference>
<reference evidence="2" key="1">
    <citation type="journal article" date="2023" name="Plant J.">
        <title>Genome sequences and population genomics provide insights into the demographic history, inbreeding, and mutation load of two 'living fossil' tree species of Dipteronia.</title>
        <authorList>
            <person name="Feng Y."/>
            <person name="Comes H.P."/>
            <person name="Chen J."/>
            <person name="Zhu S."/>
            <person name="Lu R."/>
            <person name="Zhang X."/>
            <person name="Li P."/>
            <person name="Qiu J."/>
            <person name="Olsen K.M."/>
            <person name="Qiu Y."/>
        </authorList>
    </citation>
    <scope>NUCLEOTIDE SEQUENCE</scope>
    <source>
        <strain evidence="2">NBL</strain>
    </source>
</reference>
<evidence type="ECO:0000313" key="3">
    <source>
        <dbReference type="Proteomes" id="UP001281410"/>
    </source>
</evidence>
<dbReference type="InterPro" id="IPR005174">
    <property type="entry name" value="KIB1-4_b-propeller"/>
</dbReference>
<evidence type="ECO:0000259" key="1">
    <source>
        <dbReference type="Pfam" id="PF03478"/>
    </source>
</evidence>
<accession>A0AAE0B0K6</accession>